<dbReference type="Gene3D" id="1.10.10.10">
    <property type="entry name" value="Winged helix-like DNA-binding domain superfamily/Winged helix DNA-binding domain"/>
    <property type="match status" value="1"/>
</dbReference>
<organism evidence="7 8">
    <name type="scientific">Kribbibacterium absianum</name>
    <dbReference type="NCBI Taxonomy" id="3044210"/>
    <lineage>
        <taxon>Bacteria</taxon>
        <taxon>Bacillati</taxon>
        <taxon>Actinomycetota</taxon>
        <taxon>Coriobacteriia</taxon>
        <taxon>Coriobacteriales</taxon>
        <taxon>Kribbibacteriaceae</taxon>
        <taxon>Kribbibacterium</taxon>
    </lineage>
</organism>
<sequence length="253" mass="27434">MFLKERQDAIAEQIQTDGRVTVSDLAQRYDVSEDCIRKDLKTLAEEGRCKKVYGGAIRVEAAPDRNIFHRIGVRTDEKRRIAEQSYELIGDGDTVFLDVSTTNIALAELLATGTKRCIVVSNMIDLLQILAQNPLLKVLSTGGTVNLELNGFVGTMTVDALAPMRFNKSFIGALGIDMETGGVLTFDVDDAAVKRTALARTETPYLVADLQKFGAPGNYEFASVADFTALITDEPNEGLEAAVADLGGRILEG</sequence>
<dbReference type="SMART" id="SM00420">
    <property type="entry name" value="HTH_DEOR"/>
    <property type="match status" value="1"/>
</dbReference>
<evidence type="ECO:0000259" key="6">
    <source>
        <dbReference type="PROSITE" id="PS51000"/>
    </source>
</evidence>
<keyword evidence="8" id="KW-1185">Reference proteome</keyword>
<keyword evidence="7" id="KW-0238">DNA-binding</keyword>
<keyword evidence="2" id="KW-0678">Repressor</keyword>
<feature type="domain" description="HTH deoR-type" evidence="6">
    <location>
        <begin position="3"/>
        <end position="58"/>
    </location>
</feature>
<dbReference type="SUPFAM" id="SSF100950">
    <property type="entry name" value="NagB/RpiA/CoA transferase-like"/>
    <property type="match status" value="1"/>
</dbReference>
<evidence type="ECO:0000256" key="2">
    <source>
        <dbReference type="ARBA" id="ARBA00022491"/>
    </source>
</evidence>
<comment type="function">
    <text evidence="5">Repressor of the lactose catabolism operon. Galactose-6-phosphate is the inducer.</text>
</comment>
<evidence type="ECO:0000256" key="5">
    <source>
        <dbReference type="ARBA" id="ARBA00024937"/>
    </source>
</evidence>
<evidence type="ECO:0000256" key="4">
    <source>
        <dbReference type="ARBA" id="ARBA00023163"/>
    </source>
</evidence>
<dbReference type="InterPro" id="IPR001034">
    <property type="entry name" value="DeoR_HTH"/>
</dbReference>
<protein>
    <recommendedName>
        <fullName evidence="1">Lactose phosphotransferase system repressor</fullName>
    </recommendedName>
</protein>
<reference evidence="7" key="1">
    <citation type="submission" date="2023-05" db="EMBL/GenBank/DDBJ databases">
        <title>[olsenella] sp. nov., isolated from a pig farm feces dump.</title>
        <authorList>
            <person name="Chang Y.-H."/>
        </authorList>
    </citation>
    <scope>NUCLEOTIDE SEQUENCE</scope>
    <source>
        <strain evidence="7">YH-ols2217</strain>
    </source>
</reference>
<dbReference type="InterPro" id="IPR014036">
    <property type="entry name" value="DeoR-like_C"/>
</dbReference>
<dbReference type="Proteomes" id="UP001431693">
    <property type="component" value="Unassembled WGS sequence"/>
</dbReference>
<keyword evidence="3" id="KW-0805">Transcription regulation</keyword>
<evidence type="ECO:0000256" key="3">
    <source>
        <dbReference type="ARBA" id="ARBA00023015"/>
    </source>
</evidence>
<dbReference type="GO" id="GO:0003677">
    <property type="term" value="F:DNA binding"/>
    <property type="evidence" value="ECO:0007669"/>
    <property type="project" value="UniProtKB-KW"/>
</dbReference>
<dbReference type="RefSeq" id="WP_283713856.1">
    <property type="nucleotide sequence ID" value="NZ_JASJEW010000007.1"/>
</dbReference>
<dbReference type="InterPro" id="IPR036388">
    <property type="entry name" value="WH-like_DNA-bd_sf"/>
</dbReference>
<accession>A0ABT6ZJ89</accession>
<dbReference type="InterPro" id="IPR050313">
    <property type="entry name" value="Carb_Metab_HTH_regulators"/>
</dbReference>
<dbReference type="SMART" id="SM01134">
    <property type="entry name" value="DeoRC"/>
    <property type="match status" value="1"/>
</dbReference>
<proteinExistence type="predicted"/>
<gene>
    <name evidence="7" type="ORF">QJ043_03360</name>
</gene>
<keyword evidence="4" id="KW-0804">Transcription</keyword>
<dbReference type="InterPro" id="IPR036390">
    <property type="entry name" value="WH_DNA-bd_sf"/>
</dbReference>
<dbReference type="EMBL" id="JASJEX010000002">
    <property type="protein sequence ID" value="MDJ1129122.1"/>
    <property type="molecule type" value="Genomic_DNA"/>
</dbReference>
<dbReference type="PANTHER" id="PTHR30363">
    <property type="entry name" value="HTH-TYPE TRANSCRIPTIONAL REGULATOR SRLR-RELATED"/>
    <property type="match status" value="1"/>
</dbReference>
<evidence type="ECO:0000313" key="7">
    <source>
        <dbReference type="EMBL" id="MDJ1129122.1"/>
    </source>
</evidence>
<comment type="caution">
    <text evidence="7">The sequence shown here is derived from an EMBL/GenBank/DDBJ whole genome shotgun (WGS) entry which is preliminary data.</text>
</comment>
<dbReference type="SUPFAM" id="SSF46785">
    <property type="entry name" value="Winged helix' DNA-binding domain"/>
    <property type="match status" value="1"/>
</dbReference>
<dbReference type="PROSITE" id="PS51000">
    <property type="entry name" value="HTH_DEOR_2"/>
    <property type="match status" value="1"/>
</dbReference>
<name>A0ABT6ZJ89_9ACTN</name>
<evidence type="ECO:0000313" key="8">
    <source>
        <dbReference type="Proteomes" id="UP001431693"/>
    </source>
</evidence>
<evidence type="ECO:0000256" key="1">
    <source>
        <dbReference type="ARBA" id="ARBA00021390"/>
    </source>
</evidence>
<dbReference type="PANTHER" id="PTHR30363:SF4">
    <property type="entry name" value="GLYCEROL-3-PHOSPHATE REGULON REPRESSOR"/>
    <property type="match status" value="1"/>
</dbReference>
<dbReference type="Pfam" id="PF00455">
    <property type="entry name" value="DeoRC"/>
    <property type="match status" value="1"/>
</dbReference>
<dbReference type="Pfam" id="PF08220">
    <property type="entry name" value="HTH_DeoR"/>
    <property type="match status" value="1"/>
</dbReference>
<dbReference type="InterPro" id="IPR037171">
    <property type="entry name" value="NagB/RpiA_transferase-like"/>
</dbReference>